<dbReference type="GO" id="GO:0005506">
    <property type="term" value="F:iron ion binding"/>
    <property type="evidence" value="ECO:0007669"/>
    <property type="project" value="InterPro"/>
</dbReference>
<organism evidence="2 3">
    <name type="scientific">Botrytis paeoniae</name>
    <dbReference type="NCBI Taxonomy" id="278948"/>
    <lineage>
        <taxon>Eukaryota</taxon>
        <taxon>Fungi</taxon>
        <taxon>Dikarya</taxon>
        <taxon>Ascomycota</taxon>
        <taxon>Pezizomycotina</taxon>
        <taxon>Leotiomycetes</taxon>
        <taxon>Helotiales</taxon>
        <taxon>Sclerotiniaceae</taxon>
        <taxon>Botrytis</taxon>
    </lineage>
</organism>
<evidence type="ECO:0000313" key="3">
    <source>
        <dbReference type="Proteomes" id="UP000297910"/>
    </source>
</evidence>
<sequence length="99" mass="11375">MVEDSYEQPSDFTPERWYSRLEMVKDKSGVSPFLTGSHSCIGKNLSLMQLRNVIATFMTRYDISFGPNEDDLAVCRDMKDQFNPHAGELDTCFIPRAFK</sequence>
<proteinExistence type="predicted"/>
<keyword evidence="3" id="KW-1185">Reference proteome</keyword>
<dbReference type="AlphaFoldDB" id="A0A4Z1FYQ0"/>
<protein>
    <recommendedName>
        <fullName evidence="4">Cytochrome P450</fullName>
    </recommendedName>
</protein>
<keyword evidence="1" id="KW-0843">Virulence</keyword>
<dbReference type="InterPro" id="IPR036396">
    <property type="entry name" value="Cyt_P450_sf"/>
</dbReference>
<dbReference type="Proteomes" id="UP000297910">
    <property type="component" value="Unassembled WGS sequence"/>
</dbReference>
<gene>
    <name evidence="2" type="ORF">BPAE_0052g00420</name>
</gene>
<dbReference type="EMBL" id="PQXI01000052">
    <property type="protein sequence ID" value="TGO26851.1"/>
    <property type="molecule type" value="Genomic_DNA"/>
</dbReference>
<evidence type="ECO:0008006" key="4">
    <source>
        <dbReference type="Google" id="ProtNLM"/>
    </source>
</evidence>
<reference evidence="2 3" key="1">
    <citation type="submission" date="2017-12" db="EMBL/GenBank/DDBJ databases">
        <title>Comparative genomics of Botrytis spp.</title>
        <authorList>
            <person name="Valero-Jimenez C.A."/>
            <person name="Tapia P."/>
            <person name="Veloso J."/>
            <person name="Silva-Moreno E."/>
            <person name="Staats M."/>
            <person name="Valdes J.H."/>
            <person name="Van Kan J.A.L."/>
        </authorList>
    </citation>
    <scope>NUCLEOTIDE SEQUENCE [LARGE SCALE GENOMIC DNA]</scope>
    <source>
        <strain evidence="2 3">Bp0003</strain>
    </source>
</reference>
<dbReference type="GO" id="GO:0016705">
    <property type="term" value="F:oxidoreductase activity, acting on paired donors, with incorporation or reduction of molecular oxygen"/>
    <property type="evidence" value="ECO:0007669"/>
    <property type="project" value="InterPro"/>
</dbReference>
<dbReference type="InterPro" id="IPR001128">
    <property type="entry name" value="Cyt_P450"/>
</dbReference>
<name>A0A4Z1FYQ0_9HELO</name>
<accession>A0A4Z1FYQ0</accession>
<comment type="caution">
    <text evidence="2">The sequence shown here is derived from an EMBL/GenBank/DDBJ whole genome shotgun (WGS) entry which is preliminary data.</text>
</comment>
<dbReference type="SUPFAM" id="SSF48264">
    <property type="entry name" value="Cytochrome P450"/>
    <property type="match status" value="1"/>
</dbReference>
<dbReference type="GO" id="GO:0004497">
    <property type="term" value="F:monooxygenase activity"/>
    <property type="evidence" value="ECO:0007669"/>
    <property type="project" value="InterPro"/>
</dbReference>
<evidence type="ECO:0000313" key="2">
    <source>
        <dbReference type="EMBL" id="TGO26851.1"/>
    </source>
</evidence>
<dbReference type="GO" id="GO:0020037">
    <property type="term" value="F:heme binding"/>
    <property type="evidence" value="ECO:0007669"/>
    <property type="project" value="InterPro"/>
</dbReference>
<dbReference type="Pfam" id="PF00067">
    <property type="entry name" value="p450"/>
    <property type="match status" value="1"/>
</dbReference>
<evidence type="ECO:0000256" key="1">
    <source>
        <dbReference type="ARBA" id="ARBA00023026"/>
    </source>
</evidence>
<dbReference type="Gene3D" id="1.10.630.10">
    <property type="entry name" value="Cytochrome P450"/>
    <property type="match status" value="1"/>
</dbReference>